<dbReference type="InterPro" id="IPR050266">
    <property type="entry name" value="AB_hydrolase_sf"/>
</dbReference>
<feature type="domain" description="AB hydrolase-1" evidence="1">
    <location>
        <begin position="35"/>
        <end position="266"/>
    </location>
</feature>
<dbReference type="GO" id="GO:0016787">
    <property type="term" value="F:hydrolase activity"/>
    <property type="evidence" value="ECO:0007669"/>
    <property type="project" value="UniProtKB-KW"/>
</dbReference>
<dbReference type="SUPFAM" id="SSF53474">
    <property type="entry name" value="alpha/beta-Hydrolases"/>
    <property type="match status" value="1"/>
</dbReference>
<proteinExistence type="predicted"/>
<dbReference type="EMBL" id="QVRA01000005">
    <property type="protein sequence ID" value="RJG55880.1"/>
    <property type="molecule type" value="Genomic_DNA"/>
</dbReference>
<evidence type="ECO:0000313" key="2">
    <source>
        <dbReference type="EMBL" id="RJG55880.1"/>
    </source>
</evidence>
<name>A0A418YUQ7_9SPHN</name>
<dbReference type="Proteomes" id="UP000283469">
    <property type="component" value="Unassembled WGS sequence"/>
</dbReference>
<dbReference type="Pfam" id="PF00561">
    <property type="entry name" value="Abhydrolase_1"/>
    <property type="match status" value="1"/>
</dbReference>
<dbReference type="PRINTS" id="PR00111">
    <property type="entry name" value="ABHYDROLASE"/>
</dbReference>
<dbReference type="AlphaFoldDB" id="A0A418YUQ7"/>
<evidence type="ECO:0000259" key="1">
    <source>
        <dbReference type="Pfam" id="PF00561"/>
    </source>
</evidence>
<dbReference type="Gene3D" id="3.40.50.1820">
    <property type="entry name" value="alpha/beta hydrolase"/>
    <property type="match status" value="1"/>
</dbReference>
<keyword evidence="2" id="KW-0378">Hydrolase</keyword>
<reference evidence="2 3" key="1">
    <citation type="submission" date="2018-08" db="EMBL/GenBank/DDBJ databases">
        <title>Sphingobium sp. EO9.</title>
        <authorList>
            <person name="Park Y."/>
            <person name="Kim K.H."/>
            <person name="Jeon C.O."/>
        </authorList>
    </citation>
    <scope>NUCLEOTIDE SEQUENCE [LARGE SCALE GENOMIC DNA]</scope>
    <source>
        <strain evidence="2 3">EO9</strain>
    </source>
</reference>
<sequence length="291" mass="32295">MTIWTDLIGIEFSLSFVSAASVRTRALIAGKGDDVIMLHGTSGHLEAFSRNIVPHVEAGFRCHAIDMLGHGYTDKPNASREIPDYARHILDYLDAQGIERAHFIGESLGGWVSGWIAIHHPERVVSLQLVAAGGTKADPEVMKRIKESTRRAVLTDDIELTRGRLRLLMHEAADATEELVEVRHRIYHEPDFVANIDRLLALQELEIRLRNILRSADLARIAAPTLIVWGRNNPFGDVPEATAMNAAIPGSQLELFDACGHWPQHEQSDKFNTMSIAFLQPPPKLIEIGGD</sequence>
<keyword evidence="3" id="KW-1185">Reference proteome</keyword>
<gene>
    <name evidence="2" type="ORF">D0Z70_07545</name>
</gene>
<dbReference type="GO" id="GO:0016020">
    <property type="term" value="C:membrane"/>
    <property type="evidence" value="ECO:0007669"/>
    <property type="project" value="TreeGrafter"/>
</dbReference>
<comment type="caution">
    <text evidence="2">The sequence shown here is derived from an EMBL/GenBank/DDBJ whole genome shotgun (WGS) entry which is preliminary data.</text>
</comment>
<dbReference type="PANTHER" id="PTHR43798">
    <property type="entry name" value="MONOACYLGLYCEROL LIPASE"/>
    <property type="match status" value="1"/>
</dbReference>
<protein>
    <submittedName>
        <fullName evidence="2">Alpha/beta fold hydrolase</fullName>
    </submittedName>
</protein>
<organism evidence="2 3">
    <name type="scientific">Sphingobium terrigena</name>
    <dbReference type="NCBI Taxonomy" id="2304063"/>
    <lineage>
        <taxon>Bacteria</taxon>
        <taxon>Pseudomonadati</taxon>
        <taxon>Pseudomonadota</taxon>
        <taxon>Alphaproteobacteria</taxon>
        <taxon>Sphingomonadales</taxon>
        <taxon>Sphingomonadaceae</taxon>
        <taxon>Sphingobium</taxon>
    </lineage>
</organism>
<evidence type="ECO:0000313" key="3">
    <source>
        <dbReference type="Proteomes" id="UP000283469"/>
    </source>
</evidence>
<accession>A0A418YUQ7</accession>
<dbReference type="InterPro" id="IPR029058">
    <property type="entry name" value="AB_hydrolase_fold"/>
</dbReference>
<dbReference type="PANTHER" id="PTHR43798:SF33">
    <property type="entry name" value="HYDROLASE, PUTATIVE (AFU_ORTHOLOGUE AFUA_2G14860)-RELATED"/>
    <property type="match status" value="1"/>
</dbReference>
<dbReference type="InterPro" id="IPR000073">
    <property type="entry name" value="AB_hydrolase_1"/>
</dbReference>
<dbReference type="OrthoDB" id="8680283at2"/>
<dbReference type="RefSeq" id="WP_119744973.1">
    <property type="nucleotide sequence ID" value="NZ_QVRA01000005.1"/>
</dbReference>